<evidence type="ECO:0000256" key="3">
    <source>
        <dbReference type="ARBA" id="ARBA00022840"/>
    </source>
</evidence>
<dbReference type="InterPro" id="IPR018223">
    <property type="entry name" value="Arginosuc_synth_CS"/>
</dbReference>
<name>W4M385_9BACT</name>
<dbReference type="InterPro" id="IPR048267">
    <property type="entry name" value="Arginosuc_syn_N"/>
</dbReference>
<dbReference type="Pfam" id="PF00764">
    <property type="entry name" value="Arginosuc_synth"/>
    <property type="match status" value="1"/>
</dbReference>
<dbReference type="GO" id="GO:0004055">
    <property type="term" value="F:argininosuccinate synthase activity"/>
    <property type="evidence" value="ECO:0007669"/>
    <property type="project" value="InterPro"/>
</dbReference>
<evidence type="ECO:0000313" key="5">
    <source>
        <dbReference type="EMBL" id="ETX04643.1"/>
    </source>
</evidence>
<keyword evidence="2" id="KW-0547">Nucleotide-binding</keyword>
<feature type="domain" description="Arginosuccinate synthase-like N-terminal" evidence="4">
    <location>
        <begin position="13"/>
        <end position="141"/>
    </location>
</feature>
<dbReference type="InterPro" id="IPR014729">
    <property type="entry name" value="Rossmann-like_a/b/a_fold"/>
</dbReference>
<evidence type="ECO:0000256" key="1">
    <source>
        <dbReference type="ARBA" id="ARBA00022598"/>
    </source>
</evidence>
<dbReference type="Gene3D" id="3.40.50.620">
    <property type="entry name" value="HUPs"/>
    <property type="match status" value="1"/>
</dbReference>
<dbReference type="GO" id="GO:0005737">
    <property type="term" value="C:cytoplasm"/>
    <property type="evidence" value="ECO:0007669"/>
    <property type="project" value="TreeGrafter"/>
</dbReference>
<keyword evidence="6" id="KW-1185">Reference proteome</keyword>
<comment type="caution">
    <text evidence="5">The sequence shown here is derived from an EMBL/GenBank/DDBJ whole genome shotgun (WGS) entry which is preliminary data.</text>
</comment>
<dbReference type="SUPFAM" id="SSF52402">
    <property type="entry name" value="Adenine nucleotide alpha hydrolases-like"/>
    <property type="match status" value="1"/>
</dbReference>
<accession>W4M385</accession>
<dbReference type="PANTHER" id="PTHR11587:SF2">
    <property type="entry name" value="ARGININOSUCCINATE SYNTHASE"/>
    <property type="match status" value="1"/>
</dbReference>
<evidence type="ECO:0000313" key="6">
    <source>
        <dbReference type="Proteomes" id="UP000019140"/>
    </source>
</evidence>
<dbReference type="HOGENOM" id="CLU_124270_0_0_7"/>
<keyword evidence="3" id="KW-0067">ATP-binding</keyword>
<evidence type="ECO:0000256" key="2">
    <source>
        <dbReference type="ARBA" id="ARBA00022741"/>
    </source>
</evidence>
<dbReference type="GO" id="GO:0006526">
    <property type="term" value="P:L-arginine biosynthetic process"/>
    <property type="evidence" value="ECO:0007669"/>
    <property type="project" value="UniProtKB-UniPathway"/>
</dbReference>
<organism evidence="5 6">
    <name type="scientific">Candidatus Entotheonella gemina</name>
    <dbReference type="NCBI Taxonomy" id="1429439"/>
    <lineage>
        <taxon>Bacteria</taxon>
        <taxon>Pseudomonadati</taxon>
        <taxon>Nitrospinota/Tectimicrobiota group</taxon>
        <taxon>Candidatus Tectimicrobiota</taxon>
        <taxon>Candidatus Entotheonellia</taxon>
        <taxon>Candidatus Entotheonellales</taxon>
        <taxon>Candidatus Entotheonellaceae</taxon>
        <taxon>Candidatus Entotheonella</taxon>
    </lineage>
</organism>
<reference evidence="5 6" key="1">
    <citation type="journal article" date="2014" name="Nature">
        <title>An environmental bacterial taxon with a large and distinct metabolic repertoire.</title>
        <authorList>
            <person name="Wilson M.C."/>
            <person name="Mori T."/>
            <person name="Ruckert C."/>
            <person name="Uria A.R."/>
            <person name="Helf M.J."/>
            <person name="Takada K."/>
            <person name="Gernert C."/>
            <person name="Steffens U.A."/>
            <person name="Heycke N."/>
            <person name="Schmitt S."/>
            <person name="Rinke C."/>
            <person name="Helfrich E.J."/>
            <person name="Brachmann A.O."/>
            <person name="Gurgui C."/>
            <person name="Wakimoto T."/>
            <person name="Kracht M."/>
            <person name="Crusemann M."/>
            <person name="Hentschel U."/>
            <person name="Abe I."/>
            <person name="Matsunaga S."/>
            <person name="Kalinowski J."/>
            <person name="Takeyama H."/>
            <person name="Piel J."/>
        </authorList>
    </citation>
    <scope>NUCLEOTIDE SEQUENCE [LARGE SCALE GENOMIC DNA]</scope>
    <source>
        <strain evidence="6">TSY2</strain>
    </source>
</reference>
<dbReference type="UniPathway" id="UPA00068">
    <property type="reaction ID" value="UER00113"/>
</dbReference>
<dbReference type="GO" id="GO:0005524">
    <property type="term" value="F:ATP binding"/>
    <property type="evidence" value="ECO:0007669"/>
    <property type="project" value="UniProtKB-KW"/>
</dbReference>
<evidence type="ECO:0000259" key="4">
    <source>
        <dbReference type="Pfam" id="PF00764"/>
    </source>
</evidence>
<dbReference type="InterPro" id="IPR001518">
    <property type="entry name" value="Arginosuc_synth"/>
</dbReference>
<sequence length="151" mass="16620">MGRVLSSLPIGEKVGIAYSGGLDTCTAIAWMKEKGAMPYAYTADLGQYDEDNLEDIPERAKTYGAEHARLIDCRLQLVKEGFAALMCSAFHIRSAGRTYFNTTPLGRAVTGTMLVNAMREDGVNIWGDGSTYKGNDIERFYRYALMANAEV</sequence>
<dbReference type="GO" id="GO:0000050">
    <property type="term" value="P:urea cycle"/>
    <property type="evidence" value="ECO:0007669"/>
    <property type="project" value="TreeGrafter"/>
</dbReference>
<dbReference type="Proteomes" id="UP000019140">
    <property type="component" value="Unassembled WGS sequence"/>
</dbReference>
<dbReference type="EMBL" id="AZHX01001171">
    <property type="protein sequence ID" value="ETX04643.1"/>
    <property type="molecule type" value="Genomic_DNA"/>
</dbReference>
<dbReference type="InterPro" id="IPR024074">
    <property type="entry name" value="AS_cat/multimer_dom_body"/>
</dbReference>
<keyword evidence="1" id="KW-0436">Ligase</keyword>
<protein>
    <recommendedName>
        <fullName evidence="4">Arginosuccinate synthase-like N-terminal domain-containing protein</fullName>
    </recommendedName>
</protein>
<dbReference type="PROSITE" id="PS00565">
    <property type="entry name" value="ARGININOSUCCIN_SYN_2"/>
    <property type="match status" value="1"/>
</dbReference>
<dbReference type="PANTHER" id="PTHR11587">
    <property type="entry name" value="ARGININOSUCCINATE SYNTHASE"/>
    <property type="match status" value="1"/>
</dbReference>
<feature type="non-terminal residue" evidence="5">
    <location>
        <position position="151"/>
    </location>
</feature>
<gene>
    <name evidence="5" type="ORF">ETSY2_27650</name>
</gene>
<proteinExistence type="predicted"/>
<dbReference type="AlphaFoldDB" id="W4M385"/>
<dbReference type="GO" id="GO:0000053">
    <property type="term" value="P:argininosuccinate metabolic process"/>
    <property type="evidence" value="ECO:0007669"/>
    <property type="project" value="TreeGrafter"/>
</dbReference>
<dbReference type="Gene3D" id="3.90.1260.10">
    <property type="entry name" value="Argininosuccinate synthetase, chain A, domain 2"/>
    <property type="match status" value="1"/>
</dbReference>